<sequence length="773" mass="86944">MTALNRYIDNQHAYIKKKKQQPLTGFTNQKGEQATWGDIAVTFTNEAGVTANFLFNNGYQPNARITSKFNNADRLDAHTHQLLFAYLLDVFKENVSINHKRIKLTSARKFLVKLGCNVASTSLSDIHCAIDSMVYTHGLSSFFDWLHQHKMLAASCSPDFPVGEIGMRGKSGDDAIEAEKNNLPDDKALLVLGAIFHDVIPPYKGEPSDISAWQDLIHPSKKQLDAFTCTMSALAMSSPNRAAAEQVLLTKQRLQSHLETVDGKQETVYYLNWRGSKGYLDNQKHFNVEMAESLDRALHYTSIVTEPARVLARFYRDPTQSLKIVLGEFKPSIENITSLNPAMDKPISLIHLALLLGFYDGTDKVARVTDDTQGAIEAPNRNKGLPRYLKPIAELSPIDKLAMVHQCRYGSILLGQALFSTRQYEKYCAGKKVLTVAELQNHFVNANQASLTGYNTKQTKQVDYENALFTFTEKQLNAKKASHFLLTPIGSLEQFVSSSLKKFKGKDQKTIFERHGFSSDFFIKPHQFRHWQNDYLAKKGLPHLLISMLSGRKSVEQTLSYIHTTDAQNASVISDILYNQEAEAEVEEHVGKRIQSKTQYDAAIENLNPTFVTEVGFCVQNLTLSPCTYMTEFETQCTLCPSSCHIAHDEDAIELLKKDLKVQMHNLEQVQNTINFTTSDGMQQWYSTHYRNTCLLKNLIEVLSDKTIKQGSIVRFLTSLNTVRITDLDTKTVTQRELNLPSPDEALLAAIEAKTKPDNTSAKKNFLGFLGSV</sequence>
<dbReference type="Proteomes" id="UP001163255">
    <property type="component" value="Chromosome"/>
</dbReference>
<proteinExistence type="predicted"/>
<keyword evidence="3" id="KW-1185">Reference proteome</keyword>
<evidence type="ECO:0008006" key="4">
    <source>
        <dbReference type="Google" id="ProtNLM"/>
    </source>
</evidence>
<organism evidence="2 3">
    <name type="scientific">Endozoicomonas euniceicola</name>
    <dbReference type="NCBI Taxonomy" id="1234143"/>
    <lineage>
        <taxon>Bacteria</taxon>
        <taxon>Pseudomonadati</taxon>
        <taxon>Pseudomonadota</taxon>
        <taxon>Gammaproteobacteria</taxon>
        <taxon>Oceanospirillales</taxon>
        <taxon>Endozoicomonadaceae</taxon>
        <taxon>Endozoicomonas</taxon>
    </lineage>
</organism>
<dbReference type="InterPro" id="IPR013762">
    <property type="entry name" value="Integrase-like_cat_sf"/>
</dbReference>
<name>A0ABY6GPD3_9GAMM</name>
<dbReference type="SUPFAM" id="SSF56349">
    <property type="entry name" value="DNA breaking-rejoining enzymes"/>
    <property type="match status" value="1"/>
</dbReference>
<dbReference type="EMBL" id="CP103300">
    <property type="protein sequence ID" value="UYM14600.1"/>
    <property type="molecule type" value="Genomic_DNA"/>
</dbReference>
<dbReference type="Gene3D" id="1.10.443.10">
    <property type="entry name" value="Intergrase catalytic core"/>
    <property type="match status" value="1"/>
</dbReference>
<dbReference type="RefSeq" id="WP_262596170.1">
    <property type="nucleotide sequence ID" value="NZ_CP103300.1"/>
</dbReference>
<evidence type="ECO:0000313" key="3">
    <source>
        <dbReference type="Proteomes" id="UP001163255"/>
    </source>
</evidence>
<gene>
    <name evidence="2" type="ORF">NX720_17105</name>
</gene>
<dbReference type="InterPro" id="IPR011010">
    <property type="entry name" value="DNA_brk_join_enz"/>
</dbReference>
<accession>A0ABY6GPD3</accession>
<evidence type="ECO:0000313" key="2">
    <source>
        <dbReference type="EMBL" id="UYM14600.1"/>
    </source>
</evidence>
<protein>
    <recommendedName>
        <fullName evidence="4">Integrase</fullName>
    </recommendedName>
</protein>
<keyword evidence="1" id="KW-0233">DNA recombination</keyword>
<reference evidence="2" key="1">
    <citation type="submission" date="2022-10" db="EMBL/GenBank/DDBJ databases">
        <title>Completed Genome Sequence of two octocoral isolated bacterium, Endozoicomonas euniceicola EF212T and Endozoicomonas gorgoniicola PS125T.</title>
        <authorList>
            <person name="Chiou Y.-J."/>
            <person name="Chen Y.-H."/>
        </authorList>
    </citation>
    <scope>NUCLEOTIDE SEQUENCE</scope>
    <source>
        <strain evidence="2">EF212</strain>
    </source>
</reference>
<evidence type="ECO:0000256" key="1">
    <source>
        <dbReference type="ARBA" id="ARBA00023172"/>
    </source>
</evidence>